<feature type="compositionally biased region" description="Basic residues" evidence="1">
    <location>
        <begin position="151"/>
        <end position="162"/>
    </location>
</feature>
<gene>
    <name evidence="3" type="ORF">E1161_01170</name>
</gene>
<proteinExistence type="predicted"/>
<comment type="caution">
    <text evidence="3">The sequence shown here is derived from an EMBL/GenBank/DDBJ whole genome shotgun (WGS) entry which is preliminary data.</text>
</comment>
<dbReference type="OrthoDB" id="3395286at2"/>
<protein>
    <submittedName>
        <fullName evidence="3">DUF1992 domain-containing protein</fullName>
    </submittedName>
</protein>
<name>A0A4R4UW86_9PSEU</name>
<organism evidence="3 4">
    <name type="scientific">Saccharopolyspora aridisoli</name>
    <dbReference type="NCBI Taxonomy" id="2530385"/>
    <lineage>
        <taxon>Bacteria</taxon>
        <taxon>Bacillati</taxon>
        <taxon>Actinomycetota</taxon>
        <taxon>Actinomycetes</taxon>
        <taxon>Pseudonocardiales</taxon>
        <taxon>Pseudonocardiaceae</taxon>
        <taxon>Saccharopolyspora</taxon>
    </lineage>
</organism>
<evidence type="ECO:0000256" key="1">
    <source>
        <dbReference type="SAM" id="MobiDB-lite"/>
    </source>
</evidence>
<dbReference type="Pfam" id="PF09350">
    <property type="entry name" value="DJC28_CD"/>
    <property type="match status" value="1"/>
</dbReference>
<evidence type="ECO:0000313" key="3">
    <source>
        <dbReference type="EMBL" id="TDC96858.1"/>
    </source>
</evidence>
<dbReference type="AlphaFoldDB" id="A0A4R4UW86"/>
<evidence type="ECO:0000313" key="4">
    <source>
        <dbReference type="Proteomes" id="UP000294744"/>
    </source>
</evidence>
<reference evidence="3 4" key="1">
    <citation type="submission" date="2019-03" db="EMBL/GenBank/DDBJ databases">
        <title>Draft genome sequences of novel Actinobacteria.</title>
        <authorList>
            <person name="Sahin N."/>
            <person name="Ay H."/>
            <person name="Saygin H."/>
        </authorList>
    </citation>
    <scope>NUCLEOTIDE SEQUENCE [LARGE SCALE GENOMIC DNA]</scope>
    <source>
        <strain evidence="3 4">16K404</strain>
    </source>
</reference>
<feature type="region of interest" description="Disordered" evidence="1">
    <location>
        <begin position="130"/>
        <end position="162"/>
    </location>
</feature>
<accession>A0A4R4UW86</accession>
<dbReference type="Proteomes" id="UP000294744">
    <property type="component" value="Unassembled WGS sequence"/>
</dbReference>
<dbReference type="InterPro" id="IPR018961">
    <property type="entry name" value="DnaJ_homolog_subfam-C_membr-28"/>
</dbReference>
<feature type="domain" description="DnaJ homologue subfamily C member 28 conserved" evidence="2">
    <location>
        <begin position="14"/>
        <end position="83"/>
    </location>
</feature>
<keyword evidence="4" id="KW-1185">Reference proteome</keyword>
<sequence>MAERKPPGVTFESWVDRQIRTAQERGEFDDLPGAGKPLPGAGAPLDEQWWIKEQIRREGLSGDALLPTPLRLRREIDRLPETVAELTSEHAVREVAAELNRRIVEHLRFPVGPQVAIAPVKVDSLVERWRSQRPATQAPDTPEPAADQRSTPRRRRWFRRRR</sequence>
<evidence type="ECO:0000259" key="2">
    <source>
        <dbReference type="Pfam" id="PF09350"/>
    </source>
</evidence>
<dbReference type="RefSeq" id="WP_132618569.1">
    <property type="nucleotide sequence ID" value="NZ_SMKV01000001.1"/>
</dbReference>
<dbReference type="EMBL" id="SMKV01000001">
    <property type="protein sequence ID" value="TDC96858.1"/>
    <property type="molecule type" value="Genomic_DNA"/>
</dbReference>